<feature type="domain" description="XdhC Rossmann" evidence="3">
    <location>
        <begin position="195"/>
        <end position="337"/>
    </location>
</feature>
<dbReference type="Pfam" id="PF02625">
    <property type="entry name" value="XdhC_CoxI"/>
    <property type="match status" value="1"/>
</dbReference>
<protein>
    <submittedName>
        <fullName evidence="4">XdhC family protein</fullName>
    </submittedName>
</protein>
<feature type="domain" description="XdhC- CoxI" evidence="2">
    <location>
        <begin position="13"/>
        <end position="78"/>
    </location>
</feature>
<accession>A0ABT8IWN2</accession>
<reference evidence="4" key="1">
    <citation type="submission" date="2023-03" db="EMBL/GenBank/DDBJ databases">
        <title>MT1 and MT2 Draft Genomes of Novel Species.</title>
        <authorList>
            <person name="Venkateswaran K."/>
        </authorList>
    </citation>
    <scope>NUCLEOTIDE SEQUENCE</scope>
    <source>
        <strain evidence="4">F6_8S_P_1A</strain>
    </source>
</reference>
<evidence type="ECO:0000313" key="4">
    <source>
        <dbReference type="EMBL" id="MDN4597220.1"/>
    </source>
</evidence>
<feature type="region of interest" description="Disordered" evidence="1">
    <location>
        <begin position="344"/>
        <end position="367"/>
    </location>
</feature>
<evidence type="ECO:0000259" key="2">
    <source>
        <dbReference type="Pfam" id="PF02625"/>
    </source>
</evidence>
<evidence type="ECO:0000259" key="3">
    <source>
        <dbReference type="Pfam" id="PF13478"/>
    </source>
</evidence>
<organism evidence="4 5">
    <name type="scientific">Leifsonia virtsii</name>
    <dbReference type="NCBI Taxonomy" id="3035915"/>
    <lineage>
        <taxon>Bacteria</taxon>
        <taxon>Bacillati</taxon>
        <taxon>Actinomycetota</taxon>
        <taxon>Actinomycetes</taxon>
        <taxon>Micrococcales</taxon>
        <taxon>Microbacteriaceae</taxon>
        <taxon>Leifsonia</taxon>
    </lineage>
</organism>
<dbReference type="InterPro" id="IPR052698">
    <property type="entry name" value="MoCofactor_Util/Proc"/>
</dbReference>
<dbReference type="PANTHER" id="PTHR30388">
    <property type="entry name" value="ALDEHYDE OXIDOREDUCTASE MOLYBDENUM COFACTOR ASSEMBLY PROTEIN"/>
    <property type="match status" value="1"/>
</dbReference>
<evidence type="ECO:0000256" key="1">
    <source>
        <dbReference type="SAM" id="MobiDB-lite"/>
    </source>
</evidence>
<sequence>MLELARALAERAASGRPLAVATVVGIDGSAPRAVGATMFVDADGAVVGSISGGCVEGAVVEACHAVLEGADPAVVRYGISDEAAMGVGLMCGGDLDVYIERLPAQDRPVLEAARDGAAASVGTIVDGPRALIGARVSELTDAQLRDAGAEGVTASRIRAEHDAHARAGRSAAWRVQCGPVELTVFTDIALVAPRLLIFGAVDFSAALADAGRLLGYHVTVCDARAVFATPERFPGAHEVVRAWPHVYLGEAPVDERTVVCVLTHDLKFDVPLLALALELPVAYVGAMGSRRTHERRMRALREHGVPESALERLHSPIGLDIGASTPAETAVSILAEVIAARGGASGRSLSGTAGPIHRSTESVGVAG</sequence>
<feature type="compositionally biased region" description="Low complexity" evidence="1">
    <location>
        <begin position="344"/>
        <end position="354"/>
    </location>
</feature>
<dbReference type="PANTHER" id="PTHR30388:SF4">
    <property type="entry name" value="MOLYBDENUM COFACTOR INSERTION CHAPERONE PAOD"/>
    <property type="match status" value="1"/>
</dbReference>
<dbReference type="Gene3D" id="3.40.50.720">
    <property type="entry name" value="NAD(P)-binding Rossmann-like Domain"/>
    <property type="match status" value="1"/>
</dbReference>
<dbReference type="InterPro" id="IPR003777">
    <property type="entry name" value="XdhC_CoxI"/>
</dbReference>
<comment type="caution">
    <text evidence="4">The sequence shown here is derived from an EMBL/GenBank/DDBJ whole genome shotgun (WGS) entry which is preliminary data.</text>
</comment>
<dbReference type="InterPro" id="IPR027051">
    <property type="entry name" value="XdhC_Rossmann_dom"/>
</dbReference>
<evidence type="ECO:0000313" key="5">
    <source>
        <dbReference type="Proteomes" id="UP001174210"/>
    </source>
</evidence>
<dbReference type="EMBL" id="JAROCB010000002">
    <property type="protein sequence ID" value="MDN4597220.1"/>
    <property type="molecule type" value="Genomic_DNA"/>
</dbReference>
<dbReference type="Pfam" id="PF13478">
    <property type="entry name" value="XdhC_C"/>
    <property type="match status" value="1"/>
</dbReference>
<gene>
    <name evidence="4" type="ORF">P5G59_08725</name>
</gene>
<dbReference type="Proteomes" id="UP001174210">
    <property type="component" value="Unassembled WGS sequence"/>
</dbReference>
<name>A0ABT8IWN2_9MICO</name>
<keyword evidence="5" id="KW-1185">Reference proteome</keyword>
<proteinExistence type="predicted"/>
<dbReference type="RefSeq" id="WP_301218008.1">
    <property type="nucleotide sequence ID" value="NZ_JAROCB010000002.1"/>
</dbReference>